<dbReference type="PANTHER" id="PTHR12110">
    <property type="entry name" value="HYDROXYPYRUVATE ISOMERASE"/>
    <property type="match status" value="1"/>
</dbReference>
<dbReference type="PATRIC" id="fig|742733.3.peg.5435"/>
<evidence type="ECO:0000259" key="1">
    <source>
        <dbReference type="Pfam" id="PF01261"/>
    </source>
</evidence>
<evidence type="ECO:0000313" key="2">
    <source>
        <dbReference type="EMBL" id="EHE95805.1"/>
    </source>
</evidence>
<dbReference type="AlphaFoldDB" id="G5HRT8"/>
<dbReference type="InterPro" id="IPR036237">
    <property type="entry name" value="Xyl_isomerase-like_sf"/>
</dbReference>
<reference evidence="2 3" key="1">
    <citation type="submission" date="2011-08" db="EMBL/GenBank/DDBJ databases">
        <title>The Genome Sequence of Clostridium citroniae WAL-17108.</title>
        <authorList>
            <consortium name="The Broad Institute Genome Sequencing Platform"/>
            <person name="Earl A."/>
            <person name="Ward D."/>
            <person name="Feldgarden M."/>
            <person name="Gevers D."/>
            <person name="Finegold S.M."/>
            <person name="Summanen P.H."/>
            <person name="Molitoris D.R."/>
            <person name="Vaisanen M.L."/>
            <person name="Daigneault M."/>
            <person name="Allen-Vercoe E."/>
            <person name="Young S.K."/>
            <person name="Zeng Q."/>
            <person name="Gargeya S."/>
            <person name="Fitzgerald M."/>
            <person name="Haas B."/>
            <person name="Abouelleil A."/>
            <person name="Alvarado L."/>
            <person name="Arachchi H.M."/>
            <person name="Berlin A."/>
            <person name="Brown A."/>
            <person name="Chapman S.B."/>
            <person name="Chen Z."/>
            <person name="Dunbar C."/>
            <person name="Freedman E."/>
            <person name="Gearin G."/>
            <person name="Gellesch M."/>
            <person name="Goldberg J."/>
            <person name="Griggs A."/>
            <person name="Gujja S."/>
            <person name="Heiman D."/>
            <person name="Howarth C."/>
            <person name="Larson L."/>
            <person name="Lui A."/>
            <person name="MacDonald P.J.P."/>
            <person name="Montmayeur A."/>
            <person name="Murphy C."/>
            <person name="Neiman D."/>
            <person name="Pearson M."/>
            <person name="Priest M."/>
            <person name="Roberts A."/>
            <person name="Saif S."/>
            <person name="Shea T."/>
            <person name="Shenoy N."/>
            <person name="Sisk P."/>
            <person name="Stolte C."/>
            <person name="Sykes S."/>
            <person name="Wortman J."/>
            <person name="Nusbaum C."/>
            <person name="Birren B."/>
        </authorList>
    </citation>
    <scope>NUCLEOTIDE SEQUENCE [LARGE SCALE GENOMIC DNA]</scope>
    <source>
        <strain evidence="2 3">WAL-17108</strain>
    </source>
</reference>
<dbReference type="Gene3D" id="3.20.20.150">
    <property type="entry name" value="Divalent-metal-dependent TIM barrel enzymes"/>
    <property type="match status" value="1"/>
</dbReference>
<dbReference type="Proteomes" id="UP000003763">
    <property type="component" value="Unassembled WGS sequence"/>
</dbReference>
<sequence>MIDVGISTACLFPGNTETVLEDMAVHIFDNFEIFVNSDCELSDSFAEKILGILIQNHKKAISVHPFTSELEPSYFFSDYSRRFDDGCIYYQKYFKFAGKIGAKYVIIHGDQKNSGISVEEFGKRLMRLNWEAQAYHVEILLENVERCFSRDADVITRLRHLYPELGYTLDVKQVLRSSMDLYKMLEAMGDSLKHVHFSDHNSNNTCLPVGLGDMDIEEFANYLYAHHYSGVVLLELYGNDGEPIKVLADSYHKLKNIFIKCNRKKDV</sequence>
<protein>
    <recommendedName>
        <fullName evidence="1">Xylose isomerase-like TIM barrel domain-containing protein</fullName>
    </recommendedName>
</protein>
<dbReference type="HOGENOM" id="CLU_1060419_0_0_9"/>
<dbReference type="SUPFAM" id="SSF51658">
    <property type="entry name" value="Xylose isomerase-like"/>
    <property type="match status" value="1"/>
</dbReference>
<accession>G5HRT8</accession>
<dbReference type="RefSeq" id="WP_007869474.1">
    <property type="nucleotide sequence ID" value="NZ_JH376430.1"/>
</dbReference>
<organism evidence="2 3">
    <name type="scientific">[Clostridium] citroniae WAL-17108</name>
    <dbReference type="NCBI Taxonomy" id="742733"/>
    <lineage>
        <taxon>Bacteria</taxon>
        <taxon>Bacillati</taxon>
        <taxon>Bacillota</taxon>
        <taxon>Clostridia</taxon>
        <taxon>Lachnospirales</taxon>
        <taxon>Lachnospiraceae</taxon>
        <taxon>Enterocloster</taxon>
    </lineage>
</organism>
<proteinExistence type="predicted"/>
<dbReference type="Pfam" id="PF01261">
    <property type="entry name" value="AP_endonuc_2"/>
    <property type="match status" value="1"/>
</dbReference>
<comment type="caution">
    <text evidence="2">The sequence shown here is derived from an EMBL/GenBank/DDBJ whole genome shotgun (WGS) entry which is preliminary data.</text>
</comment>
<dbReference type="InterPro" id="IPR050312">
    <property type="entry name" value="IolE/XylAMocC-like"/>
</dbReference>
<dbReference type="eggNOG" id="COG1082">
    <property type="taxonomic scope" value="Bacteria"/>
</dbReference>
<evidence type="ECO:0000313" key="3">
    <source>
        <dbReference type="Proteomes" id="UP000003763"/>
    </source>
</evidence>
<name>G5HRT8_9FIRM</name>
<dbReference type="InterPro" id="IPR013022">
    <property type="entry name" value="Xyl_isomerase-like_TIM-brl"/>
</dbReference>
<gene>
    <name evidence="2" type="ORF">HMPREF9469_05300</name>
</gene>
<feature type="domain" description="Xylose isomerase-like TIM barrel" evidence="1">
    <location>
        <begin position="84"/>
        <end position="250"/>
    </location>
</feature>
<dbReference type="EMBL" id="ADLJ01000049">
    <property type="protein sequence ID" value="EHE95805.1"/>
    <property type="molecule type" value="Genomic_DNA"/>
</dbReference>